<keyword evidence="5" id="KW-0524">Neurogenesis</keyword>
<dbReference type="Gene3D" id="4.10.280.10">
    <property type="entry name" value="Helix-loop-helix DNA-binding domain"/>
    <property type="match status" value="1"/>
</dbReference>
<keyword evidence="3" id="KW-0678">Repressor</keyword>
<dbReference type="SUPFAM" id="SSF47459">
    <property type="entry name" value="HLH, helix-loop-helix DNA-binding domain"/>
    <property type="match status" value="1"/>
</dbReference>
<evidence type="ECO:0000256" key="10">
    <source>
        <dbReference type="ARBA" id="ARBA00023791"/>
    </source>
</evidence>
<evidence type="ECO:0000256" key="6">
    <source>
        <dbReference type="ARBA" id="ARBA00023015"/>
    </source>
</evidence>
<keyword evidence="7" id="KW-0238">DNA-binding</keyword>
<dbReference type="Ensembl" id="ENSSMRT00000013293.1">
    <property type="protein sequence ID" value="ENSSMRP00000011411.1"/>
    <property type="gene ID" value="ENSSMRG00000008969.1"/>
</dbReference>
<dbReference type="Pfam" id="PF00010">
    <property type="entry name" value="HLH"/>
    <property type="match status" value="1"/>
</dbReference>
<dbReference type="InterPro" id="IPR003650">
    <property type="entry name" value="Orange_dom"/>
</dbReference>
<dbReference type="GO" id="GO:0045596">
    <property type="term" value="P:negative regulation of cell differentiation"/>
    <property type="evidence" value="ECO:0007669"/>
    <property type="project" value="UniProtKB-ARBA"/>
</dbReference>
<accession>A0A8D0BQB1</accession>
<dbReference type="GO" id="GO:0046983">
    <property type="term" value="F:protein dimerization activity"/>
    <property type="evidence" value="ECO:0007669"/>
    <property type="project" value="InterPro"/>
</dbReference>
<sequence length="201" mass="22920">MAPGGSFVVHLAEEQLLTKKKNELRKPLVEKMRRDWINSSIEQLKVLLEKEFHTHQPNSMLEKADILEEAVSYFKRQRQMQGPAILHKNSDLDYNIGYLRCLKETSHFLSFCEPKREIQAQLIKYFCKAHVITETAPQGGHWLPPATGPLPSKQETNNNLLATAVLWRPWQIAKGLTLSLALCTKGKPRGTFDLMISLSSI</sequence>
<dbReference type="GO" id="GO:0006355">
    <property type="term" value="P:regulation of DNA-templated transcription"/>
    <property type="evidence" value="ECO:0007669"/>
    <property type="project" value="InterPro"/>
</dbReference>
<evidence type="ECO:0000313" key="17">
    <source>
        <dbReference type="Proteomes" id="UP000694421"/>
    </source>
</evidence>
<organism evidence="16 17">
    <name type="scientific">Salvator merianae</name>
    <name type="common">Argentine black and white tegu</name>
    <name type="synonym">Tupinambis merianae</name>
    <dbReference type="NCBI Taxonomy" id="96440"/>
    <lineage>
        <taxon>Eukaryota</taxon>
        <taxon>Metazoa</taxon>
        <taxon>Chordata</taxon>
        <taxon>Craniata</taxon>
        <taxon>Vertebrata</taxon>
        <taxon>Euteleostomi</taxon>
        <taxon>Lepidosauria</taxon>
        <taxon>Squamata</taxon>
        <taxon>Bifurcata</taxon>
        <taxon>Unidentata</taxon>
        <taxon>Episquamata</taxon>
        <taxon>Laterata</taxon>
        <taxon>Teiioidea</taxon>
        <taxon>Teiidae</taxon>
        <taxon>Salvator</taxon>
    </lineage>
</organism>
<dbReference type="GeneTree" id="ENSGT00940000163190"/>
<evidence type="ECO:0000256" key="11">
    <source>
        <dbReference type="ARBA" id="ARBA00060201"/>
    </source>
</evidence>
<evidence type="ECO:0000256" key="7">
    <source>
        <dbReference type="ARBA" id="ARBA00023125"/>
    </source>
</evidence>
<dbReference type="SMART" id="SM00353">
    <property type="entry name" value="HLH"/>
    <property type="match status" value="1"/>
</dbReference>
<feature type="domain" description="Orange" evidence="15">
    <location>
        <begin position="94"/>
        <end position="126"/>
    </location>
</feature>
<dbReference type="FunFam" id="4.10.280.10:FF:000033">
    <property type="entry name" value="Transcription factor HES-5"/>
    <property type="match status" value="1"/>
</dbReference>
<evidence type="ECO:0000256" key="13">
    <source>
        <dbReference type="ARBA" id="ARBA00081413"/>
    </source>
</evidence>
<dbReference type="Proteomes" id="UP000694421">
    <property type="component" value="Unplaced"/>
</dbReference>
<dbReference type="PROSITE" id="PS50888">
    <property type="entry name" value="BHLH"/>
    <property type="match status" value="1"/>
</dbReference>
<keyword evidence="9" id="KW-0539">Nucleus</keyword>
<protein>
    <recommendedName>
        <fullName evidence="12">Transcription factor HES-5</fullName>
    </recommendedName>
    <alternativeName>
        <fullName evidence="13">Hairy and enhancer of split 5</fullName>
    </alternativeName>
</protein>
<evidence type="ECO:0000256" key="5">
    <source>
        <dbReference type="ARBA" id="ARBA00022902"/>
    </source>
</evidence>
<keyword evidence="6" id="KW-0805">Transcription regulation</keyword>
<evidence type="ECO:0000256" key="4">
    <source>
        <dbReference type="ARBA" id="ARBA00022782"/>
    </source>
</evidence>
<evidence type="ECO:0000259" key="14">
    <source>
        <dbReference type="PROSITE" id="PS50888"/>
    </source>
</evidence>
<comment type="subunit">
    <text evidence="10">Transcription repression requires formation of a complex with a corepressor protein of the Groucho/TLE family.</text>
</comment>
<evidence type="ECO:0000313" key="16">
    <source>
        <dbReference type="Ensembl" id="ENSSMRP00000011411.1"/>
    </source>
</evidence>
<name>A0A8D0BQB1_SALMN</name>
<evidence type="ECO:0000256" key="12">
    <source>
        <dbReference type="ARBA" id="ARBA00072975"/>
    </source>
</evidence>
<evidence type="ECO:0000256" key="2">
    <source>
        <dbReference type="ARBA" id="ARBA00022473"/>
    </source>
</evidence>
<dbReference type="InterPro" id="IPR011598">
    <property type="entry name" value="bHLH_dom"/>
</dbReference>
<dbReference type="GO" id="GO:0097150">
    <property type="term" value="P:neuronal stem cell population maintenance"/>
    <property type="evidence" value="ECO:0007669"/>
    <property type="project" value="UniProtKB-ARBA"/>
</dbReference>
<dbReference type="OMA" id="WINSSIE"/>
<evidence type="ECO:0000256" key="3">
    <source>
        <dbReference type="ARBA" id="ARBA00022491"/>
    </source>
</evidence>
<evidence type="ECO:0000259" key="15">
    <source>
        <dbReference type="PROSITE" id="PS51054"/>
    </source>
</evidence>
<dbReference type="InterPro" id="IPR036638">
    <property type="entry name" value="HLH_DNA-bd_sf"/>
</dbReference>
<evidence type="ECO:0000256" key="1">
    <source>
        <dbReference type="ARBA" id="ARBA00004123"/>
    </source>
</evidence>
<dbReference type="PROSITE" id="PS51054">
    <property type="entry name" value="ORANGE"/>
    <property type="match status" value="1"/>
</dbReference>
<keyword evidence="2" id="KW-0217">Developmental protein</keyword>
<dbReference type="CDD" id="cd11461">
    <property type="entry name" value="bHLH-O_HES5"/>
    <property type="match status" value="1"/>
</dbReference>
<keyword evidence="8" id="KW-0804">Transcription</keyword>
<comment type="subcellular location">
    <subcellularLocation>
        <location evidence="1">Nucleus</location>
    </subcellularLocation>
</comment>
<keyword evidence="4" id="KW-0221">Differentiation</keyword>
<proteinExistence type="predicted"/>
<dbReference type="PANTHER" id="PTHR10985">
    <property type="entry name" value="BASIC HELIX-LOOP-HELIX TRANSCRIPTION FACTOR, HES-RELATED"/>
    <property type="match status" value="1"/>
</dbReference>
<comment type="function">
    <text evidence="11">Transcriptional repressor of genes that require a bHLH protein for their transcription. Plays an important role as neurogenesis negative regulator.</text>
</comment>
<reference evidence="16" key="2">
    <citation type="submission" date="2025-09" db="UniProtKB">
        <authorList>
            <consortium name="Ensembl"/>
        </authorList>
    </citation>
    <scope>IDENTIFICATION</scope>
</reference>
<reference evidence="16" key="1">
    <citation type="submission" date="2025-08" db="UniProtKB">
        <authorList>
            <consortium name="Ensembl"/>
        </authorList>
    </citation>
    <scope>IDENTIFICATION</scope>
</reference>
<dbReference type="GO" id="GO:0007399">
    <property type="term" value="P:nervous system development"/>
    <property type="evidence" value="ECO:0007669"/>
    <property type="project" value="UniProtKB-KW"/>
</dbReference>
<evidence type="ECO:0000256" key="9">
    <source>
        <dbReference type="ARBA" id="ARBA00023242"/>
    </source>
</evidence>
<dbReference type="GO" id="GO:0030154">
    <property type="term" value="P:cell differentiation"/>
    <property type="evidence" value="ECO:0007669"/>
    <property type="project" value="UniProtKB-KW"/>
</dbReference>
<dbReference type="AlphaFoldDB" id="A0A8D0BQB1"/>
<dbReference type="GO" id="GO:0005634">
    <property type="term" value="C:nucleus"/>
    <property type="evidence" value="ECO:0007669"/>
    <property type="project" value="UniProtKB-SubCell"/>
</dbReference>
<dbReference type="InterPro" id="IPR050370">
    <property type="entry name" value="HES_HEY"/>
</dbReference>
<evidence type="ECO:0000256" key="8">
    <source>
        <dbReference type="ARBA" id="ARBA00023163"/>
    </source>
</evidence>
<keyword evidence="17" id="KW-1185">Reference proteome</keyword>
<feature type="domain" description="BHLH" evidence="14">
    <location>
        <begin position="21"/>
        <end position="77"/>
    </location>
</feature>
<dbReference type="GO" id="GO:0048513">
    <property type="term" value="P:animal organ development"/>
    <property type="evidence" value="ECO:0007669"/>
    <property type="project" value="UniProtKB-ARBA"/>
</dbReference>
<dbReference type="GO" id="GO:0003677">
    <property type="term" value="F:DNA binding"/>
    <property type="evidence" value="ECO:0007669"/>
    <property type="project" value="UniProtKB-KW"/>
</dbReference>